<dbReference type="Gene3D" id="1.20.5.320">
    <property type="entry name" value="6-Phosphogluconate Dehydrogenase, domain 3"/>
    <property type="match status" value="1"/>
</dbReference>
<feature type="chain" id="PRO_5020789727" evidence="2">
    <location>
        <begin position="31"/>
        <end position="237"/>
    </location>
</feature>
<reference evidence="3 4" key="1">
    <citation type="submission" date="2019-03" db="EMBL/GenBank/DDBJ databases">
        <title>Genomic Encyclopedia of Type Strains, Phase IV (KMG-IV): sequencing the most valuable type-strain genomes for metagenomic binning, comparative biology and taxonomic classification.</title>
        <authorList>
            <person name="Goeker M."/>
        </authorList>
    </citation>
    <scope>NUCLEOTIDE SEQUENCE [LARGE SCALE GENOMIC DNA]</scope>
    <source>
        <strain evidence="3 4">DSM 45934</strain>
    </source>
</reference>
<accession>A0A4R2IU87</accession>
<dbReference type="InterPro" id="IPR008160">
    <property type="entry name" value="Collagen"/>
</dbReference>
<evidence type="ECO:0000313" key="3">
    <source>
        <dbReference type="EMBL" id="TCO48904.1"/>
    </source>
</evidence>
<feature type="signal peptide" evidence="2">
    <location>
        <begin position="1"/>
        <end position="30"/>
    </location>
</feature>
<keyword evidence="3" id="KW-0176">Collagen</keyword>
<sequence>MKTTTRRVRNATVVLAGILGLSGFASVASASIPDAAGKINGCYSNGRHTLRVVDTAASDPDDRHCFDTETALSWNQTGPQGQQGVPGPQGIKGDKGNVGADGPVGPQGPPGPSGLSSAKSYDYGTSVVIDDVQDKVVQTFGLGTPAHSYALTVRFIVSGQNTKDNLAGACFLRSPQGDVDGANFNIRDGQFNAEIMTLIGTVSNVTTVSLTCSRFPNTTDFLVTDLKVLAIPVDYAS</sequence>
<feature type="compositionally biased region" description="Low complexity" evidence="1">
    <location>
        <begin position="76"/>
        <end position="89"/>
    </location>
</feature>
<gene>
    <name evidence="3" type="ORF">EV192_115125</name>
</gene>
<proteinExistence type="predicted"/>
<keyword evidence="4" id="KW-1185">Reference proteome</keyword>
<dbReference type="Proteomes" id="UP000295680">
    <property type="component" value="Unassembled WGS sequence"/>
</dbReference>
<evidence type="ECO:0000313" key="4">
    <source>
        <dbReference type="Proteomes" id="UP000295680"/>
    </source>
</evidence>
<dbReference type="RefSeq" id="WP_132125255.1">
    <property type="nucleotide sequence ID" value="NZ_SLWS01000015.1"/>
</dbReference>
<dbReference type="AlphaFoldDB" id="A0A4R2IU87"/>
<name>A0A4R2IU87_9PSEU</name>
<dbReference type="Pfam" id="PF01391">
    <property type="entry name" value="Collagen"/>
    <property type="match status" value="1"/>
</dbReference>
<protein>
    <submittedName>
        <fullName evidence="3">Collagen triple helix repeat protein</fullName>
    </submittedName>
</protein>
<comment type="caution">
    <text evidence="3">The sequence shown here is derived from an EMBL/GenBank/DDBJ whole genome shotgun (WGS) entry which is preliminary data.</text>
</comment>
<evidence type="ECO:0000256" key="2">
    <source>
        <dbReference type="SAM" id="SignalP"/>
    </source>
</evidence>
<evidence type="ECO:0000256" key="1">
    <source>
        <dbReference type="SAM" id="MobiDB-lite"/>
    </source>
</evidence>
<keyword evidence="2" id="KW-0732">Signal</keyword>
<organism evidence="3 4">
    <name type="scientific">Actinocrispum wychmicini</name>
    <dbReference type="NCBI Taxonomy" id="1213861"/>
    <lineage>
        <taxon>Bacteria</taxon>
        <taxon>Bacillati</taxon>
        <taxon>Actinomycetota</taxon>
        <taxon>Actinomycetes</taxon>
        <taxon>Pseudonocardiales</taxon>
        <taxon>Pseudonocardiaceae</taxon>
        <taxon>Actinocrispum</taxon>
    </lineage>
</organism>
<dbReference type="EMBL" id="SLWS01000015">
    <property type="protein sequence ID" value="TCO48904.1"/>
    <property type="molecule type" value="Genomic_DNA"/>
</dbReference>
<feature type="region of interest" description="Disordered" evidence="1">
    <location>
        <begin position="72"/>
        <end position="117"/>
    </location>
</feature>